<dbReference type="RefSeq" id="WP_046523889.1">
    <property type="nucleotide sequence ID" value="NZ_LAYY01000010.1"/>
</dbReference>
<sequence>MKTKLLAGLYILLLSIATILNLYMPQAEATAQDPMVIPNEAIRLRILADSDSAKDQEAKRLVRDAVNAEITNWVQDLTSLDEARTLIQSRLPEIQQIAEEVIASQGLDQSVKTEFGTVSFPTKLYGQFLYPAGEYEAILITLGEGTGSNWWCVLFPPLCFLDFSNGEATSEGFEESPEEEKTAEKAPVYEEQDQSPVEVRFFLVDLWNKIFG</sequence>
<dbReference type="Pfam" id="PF09551">
    <property type="entry name" value="Spore_II_R"/>
    <property type="match status" value="1"/>
</dbReference>
<evidence type="ECO:0000313" key="3">
    <source>
        <dbReference type="Proteomes" id="UP000034166"/>
    </source>
</evidence>
<name>A0A0M2SYN0_9BACI</name>
<accession>A0A0M2SYN0</accession>
<dbReference type="AlphaFoldDB" id="A0A0M2SYN0"/>
<dbReference type="InterPro" id="IPR014202">
    <property type="entry name" value="Spore_II_R"/>
</dbReference>
<keyword evidence="3" id="KW-1185">Reference proteome</keyword>
<feature type="region of interest" description="Disordered" evidence="1">
    <location>
        <begin position="170"/>
        <end position="193"/>
    </location>
</feature>
<proteinExistence type="predicted"/>
<dbReference type="EMBL" id="LAYY01000010">
    <property type="protein sequence ID" value="KKK38077.1"/>
    <property type="molecule type" value="Genomic_DNA"/>
</dbReference>
<dbReference type="Proteomes" id="UP000034166">
    <property type="component" value="Unassembled WGS sequence"/>
</dbReference>
<feature type="compositionally biased region" description="Basic and acidic residues" evidence="1">
    <location>
        <begin position="179"/>
        <end position="188"/>
    </location>
</feature>
<organism evidence="2 3">
    <name type="scientific">Mesobacillus campisalis</name>
    <dbReference type="NCBI Taxonomy" id="1408103"/>
    <lineage>
        <taxon>Bacteria</taxon>
        <taxon>Bacillati</taxon>
        <taxon>Bacillota</taxon>
        <taxon>Bacilli</taxon>
        <taxon>Bacillales</taxon>
        <taxon>Bacillaceae</taxon>
        <taxon>Mesobacillus</taxon>
    </lineage>
</organism>
<evidence type="ECO:0000313" key="2">
    <source>
        <dbReference type="EMBL" id="KKK38077.1"/>
    </source>
</evidence>
<dbReference type="OrthoDB" id="9793324at2"/>
<dbReference type="NCBIfam" id="TIGR02837">
    <property type="entry name" value="spore_II_R"/>
    <property type="match status" value="1"/>
</dbReference>
<gene>
    <name evidence="2" type="ORF">WQ57_10780</name>
</gene>
<evidence type="ECO:0000256" key="1">
    <source>
        <dbReference type="SAM" id="MobiDB-lite"/>
    </source>
</evidence>
<protein>
    <submittedName>
        <fullName evidence="2">Stage II sporulation protein R</fullName>
    </submittedName>
</protein>
<comment type="caution">
    <text evidence="2">The sequence shown here is derived from an EMBL/GenBank/DDBJ whole genome shotgun (WGS) entry which is preliminary data.</text>
</comment>
<dbReference type="PATRIC" id="fig|1408103.3.peg.2431"/>
<reference evidence="2 3" key="1">
    <citation type="submission" date="2015-04" db="EMBL/GenBank/DDBJ databases">
        <title>Taxonomic description and genome sequence of Bacillus campisalis sp. nov., a novel member of the genus Bacillus isolated from solar saltern.</title>
        <authorList>
            <person name="Mathan Kumar R."/>
            <person name="Kaur G."/>
            <person name="Kumar A."/>
            <person name="Singh N.K."/>
            <person name="Kaur N."/>
            <person name="Kumar N."/>
            <person name="Mayilraj S."/>
        </authorList>
    </citation>
    <scope>NUCLEOTIDE SEQUENCE [LARGE SCALE GENOMIC DNA]</scope>
    <source>
        <strain evidence="2 3">SA2-6</strain>
    </source>
</reference>